<evidence type="ECO:0000313" key="2">
    <source>
        <dbReference type="Proteomes" id="UP001204621"/>
    </source>
</evidence>
<name>A0ABT2CTS0_9BURK</name>
<gene>
    <name evidence="1" type="ORF">NX778_04750</name>
</gene>
<dbReference type="EMBL" id="JANUGU010000001">
    <property type="protein sequence ID" value="MCS0657372.1"/>
    <property type="molecule type" value="Genomic_DNA"/>
</dbReference>
<sequence>MNHQLGLRTLALLAFVAAATAMLVKPDLLGVMRADNAPAFAAALALGHN</sequence>
<organism evidence="1 2">
    <name type="scientific">Massilia terrae</name>
    <dbReference type="NCBI Taxonomy" id="1811224"/>
    <lineage>
        <taxon>Bacteria</taxon>
        <taxon>Pseudomonadati</taxon>
        <taxon>Pseudomonadota</taxon>
        <taxon>Betaproteobacteria</taxon>
        <taxon>Burkholderiales</taxon>
        <taxon>Oxalobacteraceae</taxon>
        <taxon>Telluria group</taxon>
        <taxon>Massilia</taxon>
    </lineage>
</organism>
<dbReference type="Proteomes" id="UP001204621">
    <property type="component" value="Unassembled WGS sequence"/>
</dbReference>
<protein>
    <submittedName>
        <fullName evidence="1">Uncharacterized protein</fullName>
    </submittedName>
</protein>
<keyword evidence="2" id="KW-1185">Reference proteome</keyword>
<reference evidence="1 2" key="1">
    <citation type="submission" date="2022-08" db="EMBL/GenBank/DDBJ databases">
        <title>Reclassification of Massilia species as members of the genera Telluria, Duganella, Pseudoduganella, Mokoshia gen. nov. and Zemynaea gen. nov. using orthogonal and non-orthogonal genome-based approaches.</title>
        <authorList>
            <person name="Bowman J.P."/>
        </authorList>
    </citation>
    <scope>NUCLEOTIDE SEQUENCE [LARGE SCALE GENOMIC DNA]</scope>
    <source>
        <strain evidence="1 2">JCM 31606</strain>
    </source>
</reference>
<proteinExistence type="predicted"/>
<accession>A0ABT2CTS0</accession>
<evidence type="ECO:0000313" key="1">
    <source>
        <dbReference type="EMBL" id="MCS0657372.1"/>
    </source>
</evidence>
<dbReference type="RefSeq" id="WP_258810517.1">
    <property type="nucleotide sequence ID" value="NZ_JANUGU010000001.1"/>
</dbReference>
<comment type="caution">
    <text evidence="1">The sequence shown here is derived from an EMBL/GenBank/DDBJ whole genome shotgun (WGS) entry which is preliminary data.</text>
</comment>